<proteinExistence type="predicted"/>
<feature type="region of interest" description="Disordered" evidence="1">
    <location>
        <begin position="1"/>
        <end position="35"/>
    </location>
</feature>
<sequence length="417" mass="45120">MGNATSSALRTDETVTPARMAGDDGPAFGSLANLGGPRKFKKKPVLVLDPEELEKAHMLFQEASAELLGEEIERPERPKSILGLAPIDDDEAAPEDMGESDDSEAGDDTDAIPSAEDVLRMTAGRTPVDPDLDIEDGMEDDFISRQLENLDVGHRIFPSLPLKSEAEIAAEEEAELARIAARANDAEPSADYLGDADLPSSSIEIAYDPERTPAPAPAPRRTMAFPVDPLPEPEAEIEQAAAPELPVAPIESGRARRAFGDAPFLDFPAGPLRYEEEPRQAVSEDRVAPPPADLDGESEPHADAEPPLALELDHEWEEDVPLGLAEEEHEVEPHDAANPVEDDSYTEIEDEPVDGYAFMYANSPRGRTLQALADGESNSLRAKLLKERADASAEAEAAERRPSISVRFANWLRGLFG</sequence>
<accession>A0A418NQ67</accession>
<comment type="caution">
    <text evidence="2">The sequence shown here is derived from an EMBL/GenBank/DDBJ whole genome shotgun (WGS) entry which is preliminary data.</text>
</comment>
<protein>
    <submittedName>
        <fullName evidence="2">Uncharacterized protein</fullName>
    </submittedName>
</protein>
<feature type="region of interest" description="Disordered" evidence="1">
    <location>
        <begin position="321"/>
        <end position="349"/>
    </location>
</feature>
<feature type="compositionally biased region" description="Acidic residues" evidence="1">
    <location>
        <begin position="87"/>
        <end position="110"/>
    </location>
</feature>
<dbReference type="Proteomes" id="UP000286576">
    <property type="component" value="Unassembled WGS sequence"/>
</dbReference>
<feature type="region of interest" description="Disordered" evidence="1">
    <location>
        <begin position="269"/>
        <end position="309"/>
    </location>
</feature>
<feature type="compositionally biased region" description="Acidic residues" evidence="1">
    <location>
        <begin position="340"/>
        <end position="349"/>
    </location>
</feature>
<evidence type="ECO:0000256" key="1">
    <source>
        <dbReference type="SAM" id="MobiDB-lite"/>
    </source>
</evidence>
<feature type="compositionally biased region" description="Acidic residues" evidence="1">
    <location>
        <begin position="321"/>
        <end position="330"/>
    </location>
</feature>
<feature type="region of interest" description="Disordered" evidence="1">
    <location>
        <begin position="69"/>
        <end position="136"/>
    </location>
</feature>
<gene>
    <name evidence="2" type="ORF">D2V07_14105</name>
</gene>
<organism evidence="2 3">
    <name type="scientific">Aurantiacibacter zhengii</name>
    <dbReference type="NCBI Taxonomy" id="2307003"/>
    <lineage>
        <taxon>Bacteria</taxon>
        <taxon>Pseudomonadati</taxon>
        <taxon>Pseudomonadota</taxon>
        <taxon>Alphaproteobacteria</taxon>
        <taxon>Sphingomonadales</taxon>
        <taxon>Erythrobacteraceae</taxon>
        <taxon>Aurantiacibacter</taxon>
    </lineage>
</organism>
<keyword evidence="3" id="KW-1185">Reference proteome</keyword>
<evidence type="ECO:0000313" key="3">
    <source>
        <dbReference type="Proteomes" id="UP000286576"/>
    </source>
</evidence>
<evidence type="ECO:0000313" key="2">
    <source>
        <dbReference type="EMBL" id="RIV84696.1"/>
    </source>
</evidence>
<feature type="region of interest" description="Disordered" evidence="1">
    <location>
        <begin position="208"/>
        <end position="229"/>
    </location>
</feature>
<feature type="compositionally biased region" description="Basic and acidic residues" evidence="1">
    <location>
        <begin position="273"/>
        <end position="287"/>
    </location>
</feature>
<dbReference type="AlphaFoldDB" id="A0A418NQ67"/>
<name>A0A418NQ67_9SPHN</name>
<reference evidence="2 3" key="1">
    <citation type="submission" date="2018-08" db="EMBL/GenBank/DDBJ databases">
        <title>Erythrobacter zhengii sp.nov., a bacterium isolated from deep-sea sediment.</title>
        <authorList>
            <person name="Fang C."/>
            <person name="Wu Y.-H."/>
            <person name="Sun C."/>
            <person name="Wang H."/>
            <person name="Cheng H."/>
            <person name="Meng F.-X."/>
            <person name="Wang C.-S."/>
            <person name="Xu X.-W."/>
        </authorList>
    </citation>
    <scope>NUCLEOTIDE SEQUENCE [LARGE SCALE GENOMIC DNA]</scope>
    <source>
        <strain evidence="2 3">V18</strain>
    </source>
</reference>
<dbReference type="EMBL" id="QXFL01000006">
    <property type="protein sequence ID" value="RIV84696.1"/>
    <property type="molecule type" value="Genomic_DNA"/>
</dbReference>